<feature type="compositionally biased region" description="Basic and acidic residues" evidence="2">
    <location>
        <begin position="584"/>
        <end position="604"/>
    </location>
</feature>
<dbReference type="Gene3D" id="1.10.8.270">
    <property type="entry name" value="putative rabgap domain of human tbc1 domain family member 14 like domains"/>
    <property type="match status" value="1"/>
</dbReference>
<dbReference type="Gene3D" id="1.10.472.80">
    <property type="entry name" value="Ypt/Rab-GAP domain of gyp1p, domain 3"/>
    <property type="match status" value="1"/>
</dbReference>
<feature type="compositionally biased region" description="Basic and acidic residues" evidence="2">
    <location>
        <begin position="633"/>
        <end position="643"/>
    </location>
</feature>
<gene>
    <name evidence="4" type="ORF">g.13863</name>
</gene>
<dbReference type="FunFam" id="1.10.472.80:FF:000011">
    <property type="entry name" value="TBC1 domain family member 30"/>
    <property type="match status" value="1"/>
</dbReference>
<dbReference type="PANTHER" id="PTHR13399">
    <property type="entry name" value="TRANSLOCON-ASSOCIATED PROTEIN TRAP , GAMMA SUBUNIT"/>
    <property type="match status" value="1"/>
</dbReference>
<feature type="compositionally biased region" description="Pro residues" evidence="2">
    <location>
        <begin position="472"/>
        <end position="483"/>
    </location>
</feature>
<feature type="region of interest" description="Disordered" evidence="2">
    <location>
        <begin position="466"/>
        <end position="643"/>
    </location>
</feature>
<dbReference type="InterPro" id="IPR035969">
    <property type="entry name" value="Rab-GAP_TBC_sf"/>
</dbReference>
<dbReference type="GO" id="GO:0005783">
    <property type="term" value="C:endoplasmic reticulum"/>
    <property type="evidence" value="ECO:0007669"/>
    <property type="project" value="TreeGrafter"/>
</dbReference>
<dbReference type="Pfam" id="PF00566">
    <property type="entry name" value="RabGAP-TBC"/>
    <property type="match status" value="1"/>
</dbReference>
<feature type="compositionally biased region" description="Low complexity" evidence="2">
    <location>
        <begin position="569"/>
        <end position="580"/>
    </location>
</feature>
<dbReference type="Pfam" id="PF15733">
    <property type="entry name" value="DUF4682"/>
    <property type="match status" value="1"/>
</dbReference>
<feature type="compositionally biased region" description="Basic and acidic residues" evidence="2">
    <location>
        <begin position="501"/>
        <end position="519"/>
    </location>
</feature>
<evidence type="ECO:0000256" key="2">
    <source>
        <dbReference type="SAM" id="MobiDB-lite"/>
    </source>
</evidence>
<sequence>RDCYQAKRDWHCDWITAYLQANSEKRSEDTKTRFSVVPSPGDSGFTQWQNGMRMVARLPEGIPPQFRKTLWLNLAEKHLASRGVQWQRVEEFCFNEFTNPDDEELGVQIVKDVHRTGCSLFCGVSGKDNQALLKRVLLAYARWNKAVGYCQGFNMLAALILQVMDKSEVDSVKVMIFLIEGVLPESYFANNLRGLSVDMAVFRDLLRIKLPTLSRHFDQLQCDSKDSGTSYEPPLTNVFTMQWFLTLFCNCLPQDTVLRVWDLIFLEGNHVLLCTALAIWSTLADRILSVESADEFYCIMGVLTREMLEFGLMDANALIKAIVSFNLPELAELREKYLYNITPWTQSVSTVARRGLRLFYSDDDTDTEEDDEKIAIATAYGLFRSPKKKEGASGVTSPPRALTCPDKERIAMDISALTKQYRKLRERQKQAHVILTAACGSQGLVGPTPSPAMNHLLMGKFALVNSKGRRLGPPPGSIPPPSQPRTNPNEKQNIIISGETLHWKDTKSHHKDSDEEKSPESSPSKSSSRRGSSSSSSTELCDDPQRFSDSEDQSNSLSESYIQSDKPESSIPQKSPQPKSKPSHPADVESCREAEEPSENKESDNFVLEHTAPDVKPKESLLSVSPDGDEDKQECRRKPSFRIDPEELRELDRKLSLKIVEIERRRSSAGIESEDLNSKVLFPFDRDYIQEGEKTDRDTPSSIPDDRMCCTDDFEGYEEETIIVPDIITTHRPLGFRMSSLEECDETKTSEAVDLTEDTQKGSFDENETELKSYIDTESSDGNDENEENSLICTTYNFDELFNNKKVNNSDQCMDDGSFETSHHVTLGHLTNNLLEQKEDLIDKNTTSNLKSIAFPQELKSELDIPSGISETSNDLNSNKLSGLQGLDSTNISGIDTFHSVDDKRTDFSVSKSNNNANINLVNDKNSILHSDDQHSEESNSLTTSSILKNTVKSLDMRQTENLFPEKNLNGSEILVDNVQSKSISPNINDPQKALERKLANLVPKIPLLTSFDSSLPDLTTVTSRDAAINSIREKYANLAQSDATKTVDEVLITNEFQSIKSLQFPKSLLLNYSCDSGEINTTSFDVEVSQIPKEDLSKINAT</sequence>
<proteinExistence type="predicted"/>
<evidence type="ECO:0000259" key="3">
    <source>
        <dbReference type="PROSITE" id="PS50086"/>
    </source>
</evidence>
<feature type="compositionally biased region" description="Polar residues" evidence="2">
    <location>
        <begin position="485"/>
        <end position="495"/>
    </location>
</feature>
<feature type="compositionally biased region" description="Polar residues" evidence="2">
    <location>
        <begin position="553"/>
        <end position="563"/>
    </location>
</feature>
<dbReference type="SMART" id="SM00164">
    <property type="entry name" value="TBC"/>
    <property type="match status" value="1"/>
</dbReference>
<dbReference type="PANTHER" id="PTHR13399:SF2">
    <property type="entry name" value="TRANSLOCON-ASSOCIATED PROTEIN SUBUNIT GAMMA"/>
    <property type="match status" value="1"/>
</dbReference>
<evidence type="ECO:0000313" key="4">
    <source>
        <dbReference type="EMBL" id="JAS67502.1"/>
    </source>
</evidence>
<dbReference type="InterPro" id="IPR000195">
    <property type="entry name" value="Rab-GAP-TBC_dom"/>
</dbReference>
<dbReference type="FunFam" id="1.10.8.270:FF:000009">
    <property type="entry name" value="TBC1 domain family member 30"/>
    <property type="match status" value="1"/>
</dbReference>
<feature type="non-terminal residue" evidence="4">
    <location>
        <position position="1103"/>
    </location>
</feature>
<protein>
    <recommendedName>
        <fullName evidence="1">TBC1 domain family member 30</fullName>
    </recommendedName>
</protein>
<organism evidence="4">
    <name type="scientific">Cuerna arida</name>
    <dbReference type="NCBI Taxonomy" id="1464854"/>
    <lineage>
        <taxon>Eukaryota</taxon>
        <taxon>Metazoa</taxon>
        <taxon>Ecdysozoa</taxon>
        <taxon>Arthropoda</taxon>
        <taxon>Hexapoda</taxon>
        <taxon>Insecta</taxon>
        <taxon>Pterygota</taxon>
        <taxon>Neoptera</taxon>
        <taxon>Paraneoptera</taxon>
        <taxon>Hemiptera</taxon>
        <taxon>Auchenorrhyncha</taxon>
        <taxon>Membracoidea</taxon>
        <taxon>Cicadellidae</taxon>
        <taxon>Cicadellinae</taxon>
        <taxon>Proconiini</taxon>
        <taxon>Cuerna</taxon>
    </lineage>
</organism>
<dbReference type="InterPro" id="IPR032738">
    <property type="entry name" value="Tbc1d30_C"/>
</dbReference>
<name>A0A1B6GYL2_9HEMI</name>
<dbReference type="EMBL" id="GECZ01002267">
    <property type="protein sequence ID" value="JAS67502.1"/>
    <property type="molecule type" value="Transcribed_RNA"/>
</dbReference>
<accession>A0A1B6GYL2</accession>
<feature type="non-terminal residue" evidence="4">
    <location>
        <position position="1"/>
    </location>
</feature>
<dbReference type="AlphaFoldDB" id="A0A1B6GYL2"/>
<feature type="compositionally biased region" description="Low complexity" evidence="2">
    <location>
        <begin position="520"/>
        <end position="537"/>
    </location>
</feature>
<dbReference type="SUPFAM" id="SSF47923">
    <property type="entry name" value="Ypt/Rab-GAP domain of gyp1p"/>
    <property type="match status" value="2"/>
</dbReference>
<dbReference type="PROSITE" id="PS50086">
    <property type="entry name" value="TBC_RABGAP"/>
    <property type="match status" value="1"/>
</dbReference>
<feature type="domain" description="Rab-GAP TBC" evidence="3">
    <location>
        <begin position="61"/>
        <end position="268"/>
    </location>
</feature>
<evidence type="ECO:0000256" key="1">
    <source>
        <dbReference type="ARBA" id="ARBA00067508"/>
    </source>
</evidence>
<reference evidence="4" key="1">
    <citation type="submission" date="2015-11" db="EMBL/GenBank/DDBJ databases">
        <title>De novo transcriptome assembly of four potential Pierce s Disease insect vectors from Arizona vineyards.</title>
        <authorList>
            <person name="Tassone E.E."/>
        </authorList>
    </citation>
    <scope>NUCLEOTIDE SEQUENCE</scope>
</reference>